<dbReference type="Proteomes" id="UP000652219">
    <property type="component" value="Unassembled WGS sequence"/>
</dbReference>
<keyword evidence="2" id="KW-1185">Reference proteome</keyword>
<evidence type="ECO:0000313" key="2">
    <source>
        <dbReference type="Proteomes" id="UP000652219"/>
    </source>
</evidence>
<comment type="caution">
    <text evidence="1">The sequence shown here is derived from an EMBL/GenBank/DDBJ whole genome shotgun (WGS) entry which is preliminary data.</text>
</comment>
<dbReference type="AlphaFoldDB" id="A0A8H6JDF4"/>
<accession>A0A8H6JDF4</accession>
<gene>
    <name evidence="1" type="ORF">CSOJ01_06234</name>
</gene>
<proteinExistence type="predicted"/>
<protein>
    <submittedName>
        <fullName evidence="1">Uncharacterized protein</fullName>
    </submittedName>
</protein>
<reference evidence="1 2" key="1">
    <citation type="journal article" date="2020" name="Phytopathology">
        <title>Genome Sequence Resources of Colletotrichum truncatum, C. plurivorum, C. musicola, and C. sojae: Four Species Pathogenic to Soybean (Glycine max).</title>
        <authorList>
            <person name="Rogerio F."/>
            <person name="Boufleur T.R."/>
            <person name="Ciampi-Guillardi M."/>
            <person name="Sukno S.A."/>
            <person name="Thon M.R."/>
            <person name="Massola Junior N.S."/>
            <person name="Baroncelli R."/>
        </authorList>
    </citation>
    <scope>NUCLEOTIDE SEQUENCE [LARGE SCALE GENOMIC DNA]</scope>
    <source>
        <strain evidence="1 2">LFN0009</strain>
    </source>
</reference>
<dbReference type="EMBL" id="WIGN01000085">
    <property type="protein sequence ID" value="KAF6810555.1"/>
    <property type="molecule type" value="Genomic_DNA"/>
</dbReference>
<organism evidence="1 2">
    <name type="scientific">Colletotrichum sojae</name>
    <dbReference type="NCBI Taxonomy" id="2175907"/>
    <lineage>
        <taxon>Eukaryota</taxon>
        <taxon>Fungi</taxon>
        <taxon>Dikarya</taxon>
        <taxon>Ascomycota</taxon>
        <taxon>Pezizomycotina</taxon>
        <taxon>Sordariomycetes</taxon>
        <taxon>Hypocreomycetidae</taxon>
        <taxon>Glomerellales</taxon>
        <taxon>Glomerellaceae</taxon>
        <taxon>Colletotrichum</taxon>
        <taxon>Colletotrichum orchidearum species complex</taxon>
    </lineage>
</organism>
<evidence type="ECO:0000313" key="1">
    <source>
        <dbReference type="EMBL" id="KAF6810555.1"/>
    </source>
</evidence>
<name>A0A8H6JDF4_9PEZI</name>
<sequence length="242" mass="25540">MANGSPTGAENAGPLRHHITAGARRGDEAAPTCTLVLLTAKLNSSTRGGIVGYQQVTVTADRPMDRTGAGQGWFPETATGLLTLLLRPLHLPRAAGVITISQSFDIDDGHRKRGPLFANEVELLGGPASGATPRLGTSKPSDSSITFATAAAVAAAAAAAAAWYYEERVQLPPLQPPTPPVLQALSLSFCRPWFQSLQATSEEYELDERVNAKGVPVGEGESNADDNGHERDRLCWSLGSWT</sequence>